<feature type="region of interest" description="Disordered" evidence="1">
    <location>
        <begin position="180"/>
        <end position="228"/>
    </location>
</feature>
<feature type="region of interest" description="Disordered" evidence="1">
    <location>
        <begin position="33"/>
        <end position="52"/>
    </location>
</feature>
<reference evidence="2" key="1">
    <citation type="journal article" date="2021" name="Proc. Natl. Acad. Sci. U.S.A.">
        <title>A Catalog of Tens of Thousands of Viruses from Human Metagenomes Reveals Hidden Associations with Chronic Diseases.</title>
        <authorList>
            <person name="Tisza M.J."/>
            <person name="Buck C.B."/>
        </authorList>
    </citation>
    <scope>NUCLEOTIDE SEQUENCE</scope>
    <source>
        <strain evidence="2">Ct3Oc10</strain>
    </source>
</reference>
<feature type="compositionally biased region" description="Polar residues" evidence="1">
    <location>
        <begin position="41"/>
        <end position="51"/>
    </location>
</feature>
<protein>
    <submittedName>
        <fullName evidence="2">Uncharacterized protein</fullName>
    </submittedName>
</protein>
<organism evidence="2">
    <name type="scientific">Myoviridae sp. ct3Oc10</name>
    <dbReference type="NCBI Taxonomy" id="2825025"/>
    <lineage>
        <taxon>Viruses</taxon>
        <taxon>Duplodnaviria</taxon>
        <taxon>Heunggongvirae</taxon>
        <taxon>Uroviricota</taxon>
        <taxon>Caudoviricetes</taxon>
    </lineage>
</organism>
<accession>A0A8S5U6W6</accession>
<name>A0A8S5U6W6_9CAUD</name>
<dbReference type="EMBL" id="BK016023">
    <property type="protein sequence ID" value="DAF90207.1"/>
    <property type="molecule type" value="Genomic_DNA"/>
</dbReference>
<sequence length="432" mass="45714">MAKTKLKDLEVTEVSLVDAGANQHAHVALYKRNGGKPEEQPTGQNPEQTPAKSGLHKFFSAIGKALKLDQADIDSAVADIEKADTFNDKMEERKLRRITDEIWDVCFALENSLCSIIRDEEVTDKAALMNQSIDEFDVAIKGLVTSWGAGKTAQIVKTAGAVSVEHMQETVDRLGGMIEKATGKQQPPETEDPKQEGGETPPEDNGKTKTKKSIGGETDMKFNEANMTATDRMAFEELKKRYGVEDGAEGAGAGAGAAPEGVGKAAGTGVAEAPGAAAEGAQGATGQQAAGEDIYKGLHPLVAAELIALRKQADAAQEEKLYNVAKKYEIIGKKPEELVPTLKALQAAGGTAYDDMIGVLDGAVAAVEKSGLFGEVGKRGVGATGGTDAWSQIEKKAEEIRKSNAALSYAESIDAACVQNPDLVHEYEATRR</sequence>
<proteinExistence type="predicted"/>
<evidence type="ECO:0000256" key="1">
    <source>
        <dbReference type="SAM" id="MobiDB-lite"/>
    </source>
</evidence>
<evidence type="ECO:0000313" key="2">
    <source>
        <dbReference type="EMBL" id="DAF90207.1"/>
    </source>
</evidence>